<feature type="domain" description="Acyltransferase 3" evidence="4">
    <location>
        <begin position="286"/>
        <end position="673"/>
    </location>
</feature>
<dbReference type="Gene3D" id="2.40.128.20">
    <property type="match status" value="1"/>
</dbReference>
<comment type="caution">
    <text evidence="5">The sequence shown here is derived from an EMBL/GenBank/DDBJ whole genome shotgun (WGS) entry which is preliminary data.</text>
</comment>
<evidence type="ECO:0000313" key="5">
    <source>
        <dbReference type="EMBL" id="CAK1541498.1"/>
    </source>
</evidence>
<sequence>MFRLCIGVLSLCAVVLSHTYHLGACPVVEPMPGFDMNQMLGVWYVIQKTSTASHCITYNFTRTDEPSTYQLEQVSQHFILGLTPLKHDYRYTGILTVPDPSVSARMRVRFPLSVAGSASYTVISTDYSKYAAIFTCQKMSFAHRQSATILSRTKELDKMFVDKMRTKLATFGVDPYDLSLISQSECPKHPNGTTEGVNINIDPNTFSTHNIGEAVRKTGGVLADGVEYVVDAGKKVYHKVASSKEDLTEAPSNGRSMDADAEWLPNLTKLLEVSNRSDPRQDRLKCLDCTKSTLIMMVIMGHSIQPLVALCQNVYDLEGTYDNILWHIYYNGSIIVQVFFTISGFLLAYNLEIASEREPLHYLEIPKRIALRWLRLTPPYALVLGISATWLRFAQSGPLWKTYVNNSVNECRSNWWANLLYINNYYDNYFRNGTKCMLQTWYLAADFQLHIIGLLVCVLCKGPVRKAVLGLLFIAGIIAPGLHTYFQDLNGTLLLYLEFIRSMFVKDRTFNIVYIATHTNAASFIMGLSLGLIIYRVQNTNFDIKKYSKIYVYLFKLSLPVSFAVILVGMVGFRNGPKISIFTRVVLSVLVKPFFSAIFAFLIFGIVFKFDKFYRRFGEAYLWTVLCRVSYCAYICHMGIVQIFAGSSQMMIYNVYTLFIVLLGSLMCSYILAVILWLFVESPFLGVIDTIRSKSKEDKIATDKTEDQIARGKKDNKKRRVPKT</sequence>
<feature type="compositionally biased region" description="Basic and acidic residues" evidence="1">
    <location>
        <begin position="696"/>
        <end position="713"/>
    </location>
</feature>
<feature type="transmembrane region" description="Helical" evidence="2">
    <location>
        <begin position="550"/>
        <end position="573"/>
    </location>
</feature>
<feature type="transmembrane region" description="Helical" evidence="2">
    <location>
        <begin position="372"/>
        <end position="393"/>
    </location>
</feature>
<dbReference type="PRINTS" id="PR01273">
    <property type="entry name" value="INVTBRTCOLOR"/>
</dbReference>
<dbReference type="Proteomes" id="UP001497472">
    <property type="component" value="Unassembled WGS sequence"/>
</dbReference>
<reference evidence="5 6" key="1">
    <citation type="submission" date="2023-11" db="EMBL/GenBank/DDBJ databases">
        <authorList>
            <person name="Okamura Y."/>
        </authorList>
    </citation>
    <scope>NUCLEOTIDE SEQUENCE [LARGE SCALE GENOMIC DNA]</scope>
</reference>
<evidence type="ECO:0000256" key="1">
    <source>
        <dbReference type="SAM" id="MobiDB-lite"/>
    </source>
</evidence>
<evidence type="ECO:0000313" key="6">
    <source>
        <dbReference type="Proteomes" id="UP001497472"/>
    </source>
</evidence>
<feature type="transmembrane region" description="Helical" evidence="2">
    <location>
        <begin position="512"/>
        <end position="538"/>
    </location>
</feature>
<feature type="chain" id="PRO_5043393271" description="Acyltransferase 3 domain-containing protein" evidence="3">
    <location>
        <begin position="18"/>
        <end position="724"/>
    </location>
</feature>
<keyword evidence="2" id="KW-1133">Transmembrane helix</keyword>
<feature type="transmembrane region" description="Helical" evidence="2">
    <location>
        <begin position="328"/>
        <end position="351"/>
    </location>
</feature>
<evidence type="ECO:0000256" key="2">
    <source>
        <dbReference type="SAM" id="Phobius"/>
    </source>
</evidence>
<feature type="transmembrane region" description="Helical" evidence="2">
    <location>
        <begin position="585"/>
        <end position="608"/>
    </location>
</feature>
<keyword evidence="2" id="KW-0472">Membrane</keyword>
<keyword evidence="6" id="KW-1185">Reference proteome</keyword>
<feature type="compositionally biased region" description="Basic residues" evidence="1">
    <location>
        <begin position="714"/>
        <end position="724"/>
    </location>
</feature>
<protein>
    <recommendedName>
        <fullName evidence="4">Acyltransferase 3 domain-containing protein</fullName>
    </recommendedName>
</protein>
<dbReference type="PANTHER" id="PTHR11161">
    <property type="entry name" value="O-ACYLTRANSFERASE"/>
    <property type="match status" value="1"/>
</dbReference>
<dbReference type="InterPro" id="IPR003057">
    <property type="entry name" value="Invtbrt_color"/>
</dbReference>
<dbReference type="GO" id="GO:0031409">
    <property type="term" value="F:pigment binding"/>
    <property type="evidence" value="ECO:0007669"/>
    <property type="project" value="InterPro"/>
</dbReference>
<feature type="region of interest" description="Disordered" evidence="1">
    <location>
        <begin position="696"/>
        <end position="724"/>
    </location>
</feature>
<gene>
    <name evidence="5" type="ORF">LNINA_LOCUS1477</name>
</gene>
<dbReference type="PANTHER" id="PTHR11161:SF22">
    <property type="entry name" value="ACYLTRANSFERASE 3 DOMAIN-CONTAINING PROTEIN-RELATED"/>
    <property type="match status" value="1"/>
</dbReference>
<keyword evidence="3" id="KW-0732">Signal</keyword>
<organism evidence="5 6">
    <name type="scientific">Leptosia nina</name>
    <dbReference type="NCBI Taxonomy" id="320188"/>
    <lineage>
        <taxon>Eukaryota</taxon>
        <taxon>Metazoa</taxon>
        <taxon>Ecdysozoa</taxon>
        <taxon>Arthropoda</taxon>
        <taxon>Hexapoda</taxon>
        <taxon>Insecta</taxon>
        <taxon>Pterygota</taxon>
        <taxon>Neoptera</taxon>
        <taxon>Endopterygota</taxon>
        <taxon>Lepidoptera</taxon>
        <taxon>Glossata</taxon>
        <taxon>Ditrysia</taxon>
        <taxon>Papilionoidea</taxon>
        <taxon>Pieridae</taxon>
        <taxon>Pierinae</taxon>
        <taxon>Leptosia</taxon>
    </lineage>
</organism>
<evidence type="ECO:0000259" key="4">
    <source>
        <dbReference type="Pfam" id="PF01757"/>
    </source>
</evidence>
<evidence type="ECO:0000256" key="3">
    <source>
        <dbReference type="SAM" id="SignalP"/>
    </source>
</evidence>
<dbReference type="EMBL" id="CAVLEF010000002">
    <property type="protein sequence ID" value="CAK1541498.1"/>
    <property type="molecule type" value="Genomic_DNA"/>
</dbReference>
<feature type="signal peptide" evidence="3">
    <location>
        <begin position="1"/>
        <end position="17"/>
    </location>
</feature>
<proteinExistence type="predicted"/>
<dbReference type="InterPro" id="IPR052728">
    <property type="entry name" value="O2_lipid_transport_reg"/>
</dbReference>
<dbReference type="InterPro" id="IPR002656">
    <property type="entry name" value="Acyl_transf_3_dom"/>
</dbReference>
<feature type="transmembrane region" description="Helical" evidence="2">
    <location>
        <begin position="441"/>
        <end position="460"/>
    </location>
</feature>
<dbReference type="Pfam" id="PF01757">
    <property type="entry name" value="Acyl_transf_3"/>
    <property type="match status" value="1"/>
</dbReference>
<keyword evidence="2" id="KW-0812">Transmembrane</keyword>
<dbReference type="AlphaFoldDB" id="A0AAV1IW82"/>
<feature type="transmembrane region" description="Helical" evidence="2">
    <location>
        <begin position="467"/>
        <end position="486"/>
    </location>
</feature>
<dbReference type="InterPro" id="IPR012674">
    <property type="entry name" value="Calycin"/>
</dbReference>
<feature type="transmembrane region" description="Helical" evidence="2">
    <location>
        <begin position="620"/>
        <end position="644"/>
    </location>
</feature>
<feature type="transmembrane region" description="Helical" evidence="2">
    <location>
        <begin position="656"/>
        <end position="680"/>
    </location>
</feature>
<dbReference type="GO" id="GO:0016747">
    <property type="term" value="F:acyltransferase activity, transferring groups other than amino-acyl groups"/>
    <property type="evidence" value="ECO:0007669"/>
    <property type="project" value="InterPro"/>
</dbReference>
<dbReference type="SUPFAM" id="SSF50814">
    <property type="entry name" value="Lipocalins"/>
    <property type="match status" value="1"/>
</dbReference>
<accession>A0AAV1IW82</accession>
<name>A0AAV1IW82_9NEOP</name>